<dbReference type="GO" id="GO:0003746">
    <property type="term" value="F:translation elongation factor activity"/>
    <property type="evidence" value="ECO:0007669"/>
    <property type="project" value="UniProtKB-UniRule"/>
</dbReference>
<comment type="subcellular location">
    <subcellularLocation>
        <location evidence="5 7">Cytoplasm</location>
    </subcellularLocation>
</comment>
<dbReference type="eggNOG" id="COG0264">
    <property type="taxonomic scope" value="Bacteria"/>
</dbReference>
<reference key="1">
    <citation type="submission" date="2010-11" db="EMBL/GenBank/DDBJ databases">
        <title>The complete genome of chromosome of Calditerrivibrio nitroreducens DSM 19672.</title>
        <authorList>
            <consortium name="US DOE Joint Genome Institute (JGI-PGF)"/>
            <person name="Lucas S."/>
            <person name="Copeland A."/>
            <person name="Lapidus A."/>
            <person name="Bruce D."/>
            <person name="Goodwin L."/>
            <person name="Pitluck S."/>
            <person name="Kyrpides N."/>
            <person name="Mavromatis K."/>
            <person name="Ivanova N."/>
            <person name="Mikhailova N."/>
            <person name="Zeytun A."/>
            <person name="Brettin T."/>
            <person name="Detter J.C."/>
            <person name="Tapia R."/>
            <person name="Han C."/>
            <person name="Land M."/>
            <person name="Hauser L."/>
            <person name="Markowitz V."/>
            <person name="Cheng J.-F."/>
            <person name="Hugenholtz P."/>
            <person name="Woyke T."/>
            <person name="Wu D."/>
            <person name="Spring S."/>
            <person name="Schroeder M."/>
            <person name="Brambilla E."/>
            <person name="Klenk H.-P."/>
            <person name="Eisen J.A."/>
        </authorList>
    </citation>
    <scope>NUCLEOTIDE SEQUENCE [LARGE SCALE GENOMIC DNA]</scope>
    <source>
        <strain>DSM 19672</strain>
    </source>
</reference>
<dbReference type="HAMAP" id="MF_00050">
    <property type="entry name" value="EF_Ts"/>
    <property type="match status" value="1"/>
</dbReference>
<keyword evidence="10" id="KW-1185">Reference proteome</keyword>
<dbReference type="SUPFAM" id="SSF54713">
    <property type="entry name" value="Elongation factor Ts (EF-Ts), dimerisation domain"/>
    <property type="match status" value="2"/>
</dbReference>
<evidence type="ECO:0000256" key="6">
    <source>
        <dbReference type="RuleBase" id="RU000642"/>
    </source>
</evidence>
<dbReference type="PROSITE" id="PS01126">
    <property type="entry name" value="EF_TS_1"/>
    <property type="match status" value="1"/>
</dbReference>
<dbReference type="FunFam" id="1.10.8.10:FF:000001">
    <property type="entry name" value="Elongation factor Ts"/>
    <property type="match status" value="1"/>
</dbReference>
<dbReference type="FunFam" id="1.10.286.20:FF:000001">
    <property type="entry name" value="Elongation factor Ts"/>
    <property type="match status" value="1"/>
</dbReference>
<dbReference type="STRING" id="768670.Calni_1414"/>
<dbReference type="InterPro" id="IPR009060">
    <property type="entry name" value="UBA-like_sf"/>
</dbReference>
<sequence>MAEITAALVKELRERTGAGMMDCKKALAETNGDIEQAIEYLRKKGLSSAAKKAGRIAAEGLIVDYVEGNTGVIVEVNSETDFVARNEEFVNFAKDVAKTVVKNNVNTVEELLASPFITGETVQDALNTKIAKIGEKIDIRRFKKLEGGLITTYIHLGGKIGVIVKLEGGDTALAKDICLHIAASNPLYLDNSSVDPEFIKKEEEILTAKQKEAGKPDNIIPNIVKGQIEKYLKEICLMSQPFVKNPDITIQQLLAEKNAKIAAYTRYQVGEGIEKKQENFVEEVMKQIKG</sequence>
<proteinExistence type="inferred from homology"/>
<comment type="function">
    <text evidence="5 6">Associates with the EF-Tu.GDP complex and induces the exchange of GDP to GTP. It remains bound to the aminoacyl-tRNA.EF-Tu.GTP complex up to the GTP hydrolysis stage on the ribosome.</text>
</comment>
<dbReference type="InterPro" id="IPR018101">
    <property type="entry name" value="Transl_elong_Ts_CS"/>
</dbReference>
<dbReference type="PANTHER" id="PTHR11741">
    <property type="entry name" value="ELONGATION FACTOR TS"/>
    <property type="match status" value="1"/>
</dbReference>
<dbReference type="PANTHER" id="PTHR11741:SF0">
    <property type="entry name" value="ELONGATION FACTOR TS, MITOCHONDRIAL"/>
    <property type="match status" value="1"/>
</dbReference>
<name>E4TK46_CALNY</name>
<dbReference type="NCBIfam" id="TIGR00116">
    <property type="entry name" value="tsf"/>
    <property type="match status" value="1"/>
</dbReference>
<evidence type="ECO:0000256" key="3">
    <source>
        <dbReference type="ARBA" id="ARBA00022768"/>
    </source>
</evidence>
<dbReference type="Pfam" id="PF00889">
    <property type="entry name" value="EF_TS"/>
    <property type="match status" value="1"/>
</dbReference>
<dbReference type="Proteomes" id="UP000007039">
    <property type="component" value="Chromosome"/>
</dbReference>
<keyword evidence="4 5" id="KW-0648">Protein biosynthesis</keyword>
<keyword evidence="3 5" id="KW-0251">Elongation factor</keyword>
<dbReference type="EMBL" id="CP002347">
    <property type="protein sequence ID" value="ADR19322.1"/>
    <property type="molecule type" value="Genomic_DNA"/>
</dbReference>
<evidence type="ECO:0000313" key="9">
    <source>
        <dbReference type="EMBL" id="ADR19322.1"/>
    </source>
</evidence>
<reference evidence="9 10" key="2">
    <citation type="journal article" date="2011" name="Stand. Genomic Sci.">
        <title>Complete genome sequence of Calditerrivibrio nitroreducens type strain (Yu37-1).</title>
        <authorList>
            <person name="Pitluck S."/>
            <person name="Sikorski J."/>
            <person name="Zeytun A."/>
            <person name="Lapidus A."/>
            <person name="Nolan M."/>
            <person name="Lucas S."/>
            <person name="Hammon N."/>
            <person name="Deshpande S."/>
            <person name="Cheng J.F."/>
            <person name="Tapia R."/>
            <person name="Han C."/>
            <person name="Goodwin L."/>
            <person name="Liolios K."/>
            <person name="Pagani I."/>
            <person name="Ivanova N."/>
            <person name="Mavromatis K."/>
            <person name="Pati A."/>
            <person name="Chen A."/>
            <person name="Palaniappan K."/>
            <person name="Hauser L."/>
            <person name="Chang Y.J."/>
            <person name="Jeffries C.D."/>
            <person name="Detter J.C."/>
            <person name="Brambilla E."/>
            <person name="Djao O.D."/>
            <person name="Rohde M."/>
            <person name="Spring S."/>
            <person name="Goker M."/>
            <person name="Woyke T."/>
            <person name="Bristow J."/>
            <person name="Eisen J.A."/>
            <person name="Markowitz V."/>
            <person name="Hugenholtz P."/>
            <person name="Kyrpides N.C."/>
            <person name="Klenk H.P."/>
            <person name="Land M."/>
        </authorList>
    </citation>
    <scope>NUCLEOTIDE SEQUENCE [LARGE SCALE GENOMIC DNA]</scope>
    <source>
        <strain evidence="10">DSM 19672 / NBRC 101217 / Yu37-1</strain>
    </source>
</reference>
<dbReference type="AlphaFoldDB" id="E4TK46"/>
<evidence type="ECO:0000313" key="10">
    <source>
        <dbReference type="Proteomes" id="UP000007039"/>
    </source>
</evidence>
<dbReference type="InterPro" id="IPR036402">
    <property type="entry name" value="EF-Ts_dimer_sf"/>
</dbReference>
<dbReference type="GO" id="GO:0005737">
    <property type="term" value="C:cytoplasm"/>
    <property type="evidence" value="ECO:0007669"/>
    <property type="project" value="UniProtKB-SubCell"/>
</dbReference>
<evidence type="ECO:0000256" key="5">
    <source>
        <dbReference type="HAMAP-Rule" id="MF_00050"/>
    </source>
</evidence>
<gene>
    <name evidence="5" type="primary">tsf</name>
    <name evidence="9" type="ordered locus">Calni_1414</name>
</gene>
<dbReference type="SUPFAM" id="SSF46934">
    <property type="entry name" value="UBA-like"/>
    <property type="match status" value="1"/>
</dbReference>
<accession>E4TK46</accession>
<evidence type="ECO:0000256" key="7">
    <source>
        <dbReference type="RuleBase" id="RU000643"/>
    </source>
</evidence>
<dbReference type="InterPro" id="IPR001816">
    <property type="entry name" value="Transl_elong_EFTs/EF1B"/>
</dbReference>
<feature type="domain" description="Translation elongation factor EFTs/EF1B dimerisation" evidence="8">
    <location>
        <begin position="71"/>
        <end position="271"/>
    </location>
</feature>
<dbReference type="Gene3D" id="1.10.8.10">
    <property type="entry name" value="DNA helicase RuvA subunit, C-terminal domain"/>
    <property type="match status" value="1"/>
</dbReference>
<dbReference type="OrthoDB" id="9808348at2"/>
<dbReference type="CDD" id="cd14275">
    <property type="entry name" value="UBA_EF-Ts"/>
    <property type="match status" value="1"/>
</dbReference>
<protein>
    <recommendedName>
        <fullName evidence="2 5">Elongation factor Ts</fullName>
        <shortName evidence="5">EF-Ts</shortName>
    </recommendedName>
</protein>
<evidence type="ECO:0000256" key="2">
    <source>
        <dbReference type="ARBA" id="ARBA00016956"/>
    </source>
</evidence>
<organism evidence="9 10">
    <name type="scientific">Calditerrivibrio nitroreducens (strain DSM 19672 / NBRC 101217 / Yu37-1)</name>
    <dbReference type="NCBI Taxonomy" id="768670"/>
    <lineage>
        <taxon>Bacteria</taxon>
        <taxon>Pseudomonadati</taxon>
        <taxon>Deferribacterota</taxon>
        <taxon>Deferribacteres</taxon>
        <taxon>Deferribacterales</taxon>
        <taxon>Calditerrivibrionaceae</taxon>
    </lineage>
</organism>
<dbReference type="PROSITE" id="PS01127">
    <property type="entry name" value="EF_TS_2"/>
    <property type="match status" value="1"/>
</dbReference>
<dbReference type="InterPro" id="IPR014039">
    <property type="entry name" value="Transl_elong_EFTs/EF1B_dimer"/>
</dbReference>
<evidence type="ECO:0000256" key="4">
    <source>
        <dbReference type="ARBA" id="ARBA00022917"/>
    </source>
</evidence>
<evidence type="ECO:0000259" key="8">
    <source>
        <dbReference type="Pfam" id="PF00889"/>
    </source>
</evidence>
<dbReference type="Gene3D" id="1.10.286.20">
    <property type="match status" value="1"/>
</dbReference>
<dbReference type="Gene3D" id="3.30.479.20">
    <property type="entry name" value="Elongation factor Ts, dimerisation domain"/>
    <property type="match status" value="2"/>
</dbReference>
<keyword evidence="5" id="KW-0963">Cytoplasm</keyword>
<dbReference type="RefSeq" id="WP_013451534.1">
    <property type="nucleotide sequence ID" value="NC_014758.1"/>
</dbReference>
<evidence type="ECO:0000256" key="1">
    <source>
        <dbReference type="ARBA" id="ARBA00005532"/>
    </source>
</evidence>
<feature type="region of interest" description="Involved in Mg(2+) ion dislocation from EF-Tu" evidence="5">
    <location>
        <begin position="80"/>
        <end position="83"/>
    </location>
</feature>
<dbReference type="HOGENOM" id="CLU_047155_0_2_0"/>
<dbReference type="KEGG" id="cni:Calni_1414"/>
<comment type="similarity">
    <text evidence="1 5 6">Belongs to the EF-Ts family.</text>
</comment>